<gene>
    <name evidence="4" type="ORF">CPELLU_LOCUS5985</name>
</gene>
<dbReference type="Pfam" id="PF10250">
    <property type="entry name" value="O-FucT"/>
    <property type="match status" value="1"/>
</dbReference>
<keyword evidence="5" id="KW-1185">Reference proteome</keyword>
<dbReference type="EMBL" id="CAJVQA010003603">
    <property type="protein sequence ID" value="CAG8578726.1"/>
    <property type="molecule type" value="Genomic_DNA"/>
</dbReference>
<dbReference type="GO" id="GO:0005198">
    <property type="term" value="F:structural molecule activity"/>
    <property type="evidence" value="ECO:0007669"/>
    <property type="project" value="InterPro"/>
</dbReference>
<reference evidence="4" key="1">
    <citation type="submission" date="2021-06" db="EMBL/GenBank/DDBJ databases">
        <authorList>
            <person name="Kallberg Y."/>
            <person name="Tangrot J."/>
            <person name="Rosling A."/>
        </authorList>
    </citation>
    <scope>NUCLEOTIDE SEQUENCE</scope>
    <source>
        <strain evidence="4">FL966</strain>
    </source>
</reference>
<comment type="caution">
    <text evidence="4">The sequence shown here is derived from an EMBL/GenBank/DDBJ whole genome shotgun (WGS) entry which is preliminary data.</text>
</comment>
<dbReference type="AlphaFoldDB" id="A0A9N9BUL7"/>
<dbReference type="InterPro" id="IPR036417">
    <property type="entry name" value="TMV-like_coat_sf"/>
</dbReference>
<dbReference type="OrthoDB" id="2338662at2759"/>
<keyword evidence="3" id="KW-0119">Carbohydrate metabolism</keyword>
<organism evidence="4 5">
    <name type="scientific">Cetraspora pellucida</name>
    <dbReference type="NCBI Taxonomy" id="1433469"/>
    <lineage>
        <taxon>Eukaryota</taxon>
        <taxon>Fungi</taxon>
        <taxon>Fungi incertae sedis</taxon>
        <taxon>Mucoromycota</taxon>
        <taxon>Glomeromycotina</taxon>
        <taxon>Glomeromycetes</taxon>
        <taxon>Diversisporales</taxon>
        <taxon>Gigasporaceae</taxon>
        <taxon>Cetraspora</taxon>
    </lineage>
</organism>
<dbReference type="GO" id="GO:0016740">
    <property type="term" value="F:transferase activity"/>
    <property type="evidence" value="ECO:0007669"/>
    <property type="project" value="UniProtKB-KW"/>
</dbReference>
<sequence>MKDKEINMKYCHDTTCKFIFPYFHQEQETRVNIHTRVYIHLARALNRTMVLANVGNSTVRACSSNSFDFYYDTGALQKQYPDIRFITQDKFSEWSKERKISPITQHSWMIQDGRNDSLTVREKKTMEIDEGIEFGIDEKKSFCLDKFNLNITNYKEFHTGIVEKTENLTEFYRVKLPKFREEMLNFVINNLKTPQIMEHEVIMILNKSPRIIFPEVDKVIPYSPYIIDQSMNIRRKLKPYIAIHWRMEEGDPILMPECAERLITKVKAIQKLHKIKNVYLATDFPINGGKAQSQTFLEISDSHKKAMEILGLNVNTEFNGAGIHGILDKLICIQADYFLSGTKGCARLDSSFTRAIPLIRINIVMTYGESYNPRAHIAQYHQWTNVSTILDLKDKLATVKFALQPERTSGLYMLEKMYKIKNLFSIDKRFPVEEAYIDLQFSDWPIIFEQIRKALNYRSSENCFDDENGSKAFLSYENFEDYICEDSLKKQDTNERREKFERAFESYFSSIVDIEKRINMGIGVYTREIFENEYQLKWDHNKAPPRLLSPRQILNSITNAGYDYTRYAAYIEINDRTLTLHRYSDFHSLLNLSELNKYLDYQLILKDQDLGKIAFLSHQDYPESKYIIYFYEDASTLFATIISDSKFPQDPNINSCDFQTTKYSTVLKYWCGKPYIPKNQLIKNLKQLKLNINQCNNKKTFCLTNKNETNCTSTFPSETPPTIRFPPTSDPIPLIPNLGNGYTVMFRNQPYLSTDLVGSLLINLNNTISTISVKALLYDGSEILAITKIKYDGNSIELPFSLTPIKPKLEAHEVKILFYIEDMLAHISYTKLYVLPVGPKTVKIDRLYGGILTSTNETIFPVGPYVDIGGWLEKGNIQTNLQTLKDQNFNIINPDPPYPNISFVHQMFQAADVIGGIYIQFSFRHDYTDIQKVINQVNQFKNYSSLLTWYIADEPDGENWTNRSSAVFEAYDVIKKIDPYHPVSLTLNCKYSSAFYADATDVLGTGMILFSSSVILLNTLLKKILLLDVYPVGVNMLPCTEYSDVCGCDDCIGSVTLDIPKRTQQYIKDLTLIGREFIIKWMALQAFYDQNAWWERAPTSQELSVMWHISIIYGYKCLMFWRFPFFLDHSVIDQIIDLSKEIKELSNYLLFMPQLSSSHIVISPDNDIYVGVWMSKNQNKILLIVVNGDKKLSVNFRITIKDLICLGLLPGIGRIDNETTIKVSIKNGVFEGNLKKYGVGTFIFEKKLINRAYTNCYDIQASKE</sequence>
<protein>
    <submittedName>
        <fullName evidence="4">9015_t:CDS:1</fullName>
    </submittedName>
</protein>
<accession>A0A9N9BUL7</accession>
<dbReference type="InterPro" id="IPR019378">
    <property type="entry name" value="GDP-Fuc_O-FucTrfase"/>
</dbReference>
<name>A0A9N9BUL7_9GLOM</name>
<evidence type="ECO:0000313" key="5">
    <source>
        <dbReference type="Proteomes" id="UP000789759"/>
    </source>
</evidence>
<keyword evidence="2" id="KW-0294">Fucose metabolism</keyword>
<dbReference type="Pfam" id="PF00721">
    <property type="entry name" value="TMV_coat"/>
    <property type="match status" value="1"/>
</dbReference>
<dbReference type="Gene3D" id="3.20.20.80">
    <property type="entry name" value="Glycosidases"/>
    <property type="match status" value="1"/>
</dbReference>
<dbReference type="InterPro" id="IPR001337">
    <property type="entry name" value="TMV-like_coat"/>
</dbReference>
<dbReference type="Gene3D" id="3.40.50.11350">
    <property type="match status" value="1"/>
</dbReference>
<dbReference type="CDD" id="cd11296">
    <property type="entry name" value="O-FucT_like"/>
    <property type="match status" value="1"/>
</dbReference>
<evidence type="ECO:0000256" key="1">
    <source>
        <dbReference type="ARBA" id="ARBA00022679"/>
    </source>
</evidence>
<dbReference type="GO" id="GO:0006004">
    <property type="term" value="P:fucose metabolic process"/>
    <property type="evidence" value="ECO:0007669"/>
    <property type="project" value="UniProtKB-KW"/>
</dbReference>
<proteinExistence type="predicted"/>
<dbReference type="InterPro" id="IPR017853">
    <property type="entry name" value="GH"/>
</dbReference>
<evidence type="ECO:0000256" key="3">
    <source>
        <dbReference type="ARBA" id="ARBA00023277"/>
    </source>
</evidence>
<dbReference type="Proteomes" id="UP000789759">
    <property type="component" value="Unassembled WGS sequence"/>
</dbReference>
<evidence type="ECO:0000256" key="2">
    <source>
        <dbReference type="ARBA" id="ARBA00023253"/>
    </source>
</evidence>
<keyword evidence="1" id="KW-0808">Transferase</keyword>
<dbReference type="Gene3D" id="1.20.120.70">
    <property type="entry name" value="Tobacco mosaic virus-like, coat protein"/>
    <property type="match status" value="1"/>
</dbReference>
<dbReference type="SUPFAM" id="SSF51445">
    <property type="entry name" value="(Trans)glycosidases"/>
    <property type="match status" value="1"/>
</dbReference>
<evidence type="ECO:0000313" key="4">
    <source>
        <dbReference type="EMBL" id="CAG8578726.1"/>
    </source>
</evidence>
<dbReference type="SUPFAM" id="SSF47195">
    <property type="entry name" value="TMV-like viral coat proteins"/>
    <property type="match status" value="1"/>
</dbReference>